<keyword evidence="2" id="KW-0547">Nucleotide-binding</keyword>
<dbReference type="SUPFAM" id="SSF52540">
    <property type="entry name" value="P-loop containing nucleoside triphosphate hydrolases"/>
    <property type="match status" value="1"/>
</dbReference>
<dbReference type="InterPro" id="IPR003593">
    <property type="entry name" value="AAA+_ATPase"/>
</dbReference>
<dbReference type="InterPro" id="IPR050221">
    <property type="entry name" value="26S_Proteasome_ATPase"/>
</dbReference>
<evidence type="ECO:0000256" key="4">
    <source>
        <dbReference type="SAM" id="Phobius"/>
    </source>
</evidence>
<protein>
    <submittedName>
        <fullName evidence="6">SpoVK/Ycf46/Vps4 family AAA+-type ATPase</fullName>
    </submittedName>
</protein>
<comment type="caution">
    <text evidence="6">The sequence shown here is derived from an EMBL/GenBank/DDBJ whole genome shotgun (WGS) entry which is preliminary data.</text>
</comment>
<organism evidence="6 7">
    <name type="scientific">Longimicrobium terrae</name>
    <dbReference type="NCBI Taxonomy" id="1639882"/>
    <lineage>
        <taxon>Bacteria</taxon>
        <taxon>Pseudomonadati</taxon>
        <taxon>Gemmatimonadota</taxon>
        <taxon>Longimicrobiia</taxon>
        <taxon>Longimicrobiales</taxon>
        <taxon>Longimicrobiaceae</taxon>
        <taxon>Longimicrobium</taxon>
    </lineage>
</organism>
<name>A0A841GXI9_9BACT</name>
<dbReference type="PRINTS" id="PR00830">
    <property type="entry name" value="ENDOLAPTASE"/>
</dbReference>
<dbReference type="Pfam" id="PF00004">
    <property type="entry name" value="AAA"/>
    <property type="match status" value="1"/>
</dbReference>
<dbReference type="EMBL" id="JACHIA010000005">
    <property type="protein sequence ID" value="MBB6070468.1"/>
    <property type="molecule type" value="Genomic_DNA"/>
</dbReference>
<feature type="domain" description="AAA+ ATPase" evidence="5">
    <location>
        <begin position="67"/>
        <end position="200"/>
    </location>
</feature>
<accession>A0A841GXI9</accession>
<dbReference type="InterPro" id="IPR027417">
    <property type="entry name" value="P-loop_NTPase"/>
</dbReference>
<keyword evidence="4" id="KW-0812">Transmembrane</keyword>
<dbReference type="GO" id="GO:0005524">
    <property type="term" value="F:ATP binding"/>
    <property type="evidence" value="ECO:0007669"/>
    <property type="project" value="UniProtKB-KW"/>
</dbReference>
<dbReference type="AlphaFoldDB" id="A0A841GXI9"/>
<dbReference type="RefSeq" id="WP_170034270.1">
    <property type="nucleotide sequence ID" value="NZ_JABDTL010000001.1"/>
</dbReference>
<evidence type="ECO:0000256" key="2">
    <source>
        <dbReference type="ARBA" id="ARBA00022741"/>
    </source>
</evidence>
<keyword evidence="7" id="KW-1185">Reference proteome</keyword>
<dbReference type="SMART" id="SM00382">
    <property type="entry name" value="AAA"/>
    <property type="match status" value="1"/>
</dbReference>
<dbReference type="InterPro" id="IPR003959">
    <property type="entry name" value="ATPase_AAA_core"/>
</dbReference>
<reference evidence="6 7" key="1">
    <citation type="submission" date="2020-08" db="EMBL/GenBank/DDBJ databases">
        <title>Genomic Encyclopedia of Type Strains, Phase IV (KMG-IV): sequencing the most valuable type-strain genomes for metagenomic binning, comparative biology and taxonomic classification.</title>
        <authorList>
            <person name="Goeker M."/>
        </authorList>
    </citation>
    <scope>NUCLEOTIDE SEQUENCE [LARGE SCALE GENOMIC DNA]</scope>
    <source>
        <strain evidence="6 7">DSM 29007</strain>
    </source>
</reference>
<keyword evidence="3" id="KW-0067">ATP-binding</keyword>
<feature type="transmembrane region" description="Helical" evidence="4">
    <location>
        <begin position="373"/>
        <end position="394"/>
    </location>
</feature>
<proteinExistence type="inferred from homology"/>
<evidence type="ECO:0000256" key="3">
    <source>
        <dbReference type="ARBA" id="ARBA00022840"/>
    </source>
</evidence>
<keyword evidence="4" id="KW-1133">Transmembrane helix</keyword>
<gene>
    <name evidence="6" type="ORF">HNQ61_002089</name>
</gene>
<comment type="similarity">
    <text evidence="1">Belongs to the AAA ATPase family.</text>
</comment>
<dbReference type="PANTHER" id="PTHR23073">
    <property type="entry name" value="26S PROTEASOME REGULATORY SUBUNIT"/>
    <property type="match status" value="1"/>
</dbReference>
<dbReference type="Gene3D" id="3.40.50.300">
    <property type="entry name" value="P-loop containing nucleotide triphosphate hydrolases"/>
    <property type="match status" value="1"/>
</dbReference>
<evidence type="ECO:0000313" key="6">
    <source>
        <dbReference type="EMBL" id="MBB6070468.1"/>
    </source>
</evidence>
<dbReference type="GO" id="GO:0016887">
    <property type="term" value="F:ATP hydrolysis activity"/>
    <property type="evidence" value="ECO:0007669"/>
    <property type="project" value="InterPro"/>
</dbReference>
<sequence length="395" mass="42703">MGNSLRDLLFGQDRRDLATAHLPRRTFADVVLPPATRRSLDNALVQIRKHDVIFNQWGLGERHESGLGLAFNFAGPPGTGKTVCAEAIAHALGKRLLVVRYNELESQWAGATAKNVAAVFASAAEQDAVLFFDEADAIAGRRFSNVEQGYQREANAVVNVLLRELEEFSGVVIFATNLAANFDPAFERRIRTHILFEQPGPDEREMIWRVQIHARKTPLGDDVDFRALAARYPGTGGDIKNAVLKAAQMAIAEPGDDAEKRIWQRHFESSMEEVLGAKRVMDQTLFGDAASMAALAAARPGPELDEELSALASRLVEVEDAVTSMTEELRRVQRAQADALTRIDQLRGTVEAAGATAAESARTTGAAAERRSALALGLAAAAALLSALTAALTLL</sequence>
<dbReference type="Proteomes" id="UP000582837">
    <property type="component" value="Unassembled WGS sequence"/>
</dbReference>
<keyword evidence="4" id="KW-0472">Membrane</keyword>
<dbReference type="Gene3D" id="1.10.8.60">
    <property type="match status" value="1"/>
</dbReference>
<dbReference type="CDD" id="cd19481">
    <property type="entry name" value="RecA-like_protease"/>
    <property type="match status" value="1"/>
</dbReference>
<evidence type="ECO:0000259" key="5">
    <source>
        <dbReference type="SMART" id="SM00382"/>
    </source>
</evidence>
<evidence type="ECO:0000256" key="1">
    <source>
        <dbReference type="ARBA" id="ARBA00006914"/>
    </source>
</evidence>
<evidence type="ECO:0000313" key="7">
    <source>
        <dbReference type="Proteomes" id="UP000582837"/>
    </source>
</evidence>